<keyword evidence="7" id="KW-1015">Disulfide bond</keyword>
<dbReference type="GeneID" id="590005"/>
<evidence type="ECO:0000256" key="3">
    <source>
        <dbReference type="ARBA" id="ARBA00022692"/>
    </source>
</evidence>
<name>A0A7M7RE67_STRPU</name>
<dbReference type="SMART" id="SM00409">
    <property type="entry name" value="IG"/>
    <property type="match status" value="1"/>
</dbReference>
<keyword evidence="10" id="KW-0393">Immunoglobulin domain</keyword>
<feature type="chain" id="PRO_5029657442" description="Ig-like domain-containing protein" evidence="13">
    <location>
        <begin position="36"/>
        <end position="450"/>
    </location>
</feature>
<reference evidence="16" key="1">
    <citation type="submission" date="2015-02" db="EMBL/GenBank/DDBJ databases">
        <title>Genome sequencing for Strongylocentrotus purpuratus.</title>
        <authorList>
            <person name="Murali S."/>
            <person name="Liu Y."/>
            <person name="Vee V."/>
            <person name="English A."/>
            <person name="Wang M."/>
            <person name="Skinner E."/>
            <person name="Han Y."/>
            <person name="Muzny D.M."/>
            <person name="Worley K.C."/>
            <person name="Gibbs R.A."/>
        </authorList>
    </citation>
    <scope>NUCLEOTIDE SEQUENCE</scope>
</reference>
<evidence type="ECO:0000256" key="5">
    <source>
        <dbReference type="ARBA" id="ARBA00022989"/>
    </source>
</evidence>
<feature type="transmembrane region" description="Helical" evidence="12">
    <location>
        <begin position="259"/>
        <end position="280"/>
    </location>
</feature>
<dbReference type="EnsemblMetazoa" id="XM_789628">
    <property type="protein sequence ID" value="XP_794721"/>
    <property type="gene ID" value="LOC590005"/>
</dbReference>
<organism evidence="15 16">
    <name type="scientific">Strongylocentrotus purpuratus</name>
    <name type="common">Purple sea urchin</name>
    <dbReference type="NCBI Taxonomy" id="7668"/>
    <lineage>
        <taxon>Eukaryota</taxon>
        <taxon>Metazoa</taxon>
        <taxon>Echinodermata</taxon>
        <taxon>Eleutherozoa</taxon>
        <taxon>Echinozoa</taxon>
        <taxon>Echinoidea</taxon>
        <taxon>Euechinoidea</taxon>
        <taxon>Echinacea</taxon>
        <taxon>Camarodonta</taxon>
        <taxon>Echinidea</taxon>
        <taxon>Strongylocentrotidae</taxon>
        <taxon>Strongylocentrotus</taxon>
    </lineage>
</organism>
<keyword evidence="5 12" id="KW-1133">Transmembrane helix</keyword>
<dbReference type="OrthoDB" id="10108279at2759"/>
<dbReference type="PROSITE" id="PS50835">
    <property type="entry name" value="IG_LIKE"/>
    <property type="match status" value="2"/>
</dbReference>
<proteinExistence type="predicted"/>
<evidence type="ECO:0000256" key="9">
    <source>
        <dbReference type="ARBA" id="ARBA00023180"/>
    </source>
</evidence>
<evidence type="ECO:0000256" key="7">
    <source>
        <dbReference type="ARBA" id="ARBA00023157"/>
    </source>
</evidence>
<evidence type="ECO:0000313" key="15">
    <source>
        <dbReference type="EnsemblMetazoa" id="XP_794721"/>
    </source>
</evidence>
<dbReference type="InterPro" id="IPR013783">
    <property type="entry name" value="Ig-like_fold"/>
</dbReference>
<dbReference type="GO" id="GO:0005886">
    <property type="term" value="C:plasma membrane"/>
    <property type="evidence" value="ECO:0007669"/>
    <property type="project" value="UniProtKB-SubCell"/>
</dbReference>
<feature type="signal peptide" evidence="13">
    <location>
        <begin position="1"/>
        <end position="35"/>
    </location>
</feature>
<keyword evidence="16" id="KW-1185">Reference proteome</keyword>
<keyword evidence="2" id="KW-1003">Cell membrane</keyword>
<comment type="subcellular location">
    <subcellularLocation>
        <location evidence="1">Cell membrane</location>
        <topology evidence="1">Single-pass type I membrane protein</topology>
    </subcellularLocation>
</comment>
<feature type="domain" description="Ig-like" evidence="14">
    <location>
        <begin position="15"/>
        <end position="131"/>
    </location>
</feature>
<protein>
    <recommendedName>
        <fullName evidence="14">Ig-like domain-containing protein</fullName>
    </recommendedName>
</protein>
<evidence type="ECO:0000256" key="4">
    <source>
        <dbReference type="ARBA" id="ARBA00022729"/>
    </source>
</evidence>
<evidence type="ECO:0000256" key="12">
    <source>
        <dbReference type="SAM" id="Phobius"/>
    </source>
</evidence>
<evidence type="ECO:0000256" key="10">
    <source>
        <dbReference type="ARBA" id="ARBA00023319"/>
    </source>
</evidence>
<sequence>MFDIISHVWTNMAHPKGFLAVVLLTYCLCLSDVAAVSRTVVFQGDSAELECQVDDAVITIVWRKGDDIDRATTVASFVDGVRQGSDGGRISMSSSRSLVINDVDIADESMYYCIVTLTSSSNDIVIEAQLEVAVPPAEPYPTIVLLQPTSSPSANASCQYTIPQGTQYRLSCEVDSFRPSVELVWFVNDVSEGGAPLKFADNPDGTRDVYGSLDVTMGVSNMDVRCEVSGEAVPDPPRIITALVCWAPSTSGGSNTTTIIVVVVIVIVLIAVVVGIALWMKILIRDTMVRSNYSKTASADDDTPSRSRMSNFCHICCATCCPCTVREDEIDAETQRRKGASSSHSKEERAKKAPSAALKARIQQNRKKQEGRSGAAAESNHVPSDKPTEHSPMLENPDETSTPMNPKPPGARPKTRPIDDASVVIRVPHQAPQSVVETNGTAAGEAETGF</sequence>
<evidence type="ECO:0000256" key="1">
    <source>
        <dbReference type="ARBA" id="ARBA00004251"/>
    </source>
</evidence>
<evidence type="ECO:0000256" key="2">
    <source>
        <dbReference type="ARBA" id="ARBA00022475"/>
    </source>
</evidence>
<dbReference type="PANTHER" id="PTHR25466:SF9">
    <property type="entry name" value="FIBRONECTIN TYPE-III DOMAIN-CONTAINING PROTEIN"/>
    <property type="match status" value="1"/>
</dbReference>
<keyword evidence="9" id="KW-0325">Glycoprotein</keyword>
<keyword evidence="6 12" id="KW-0472">Membrane</keyword>
<evidence type="ECO:0000256" key="8">
    <source>
        <dbReference type="ARBA" id="ARBA00023170"/>
    </source>
</evidence>
<dbReference type="KEGG" id="spu:590005"/>
<dbReference type="InterPro" id="IPR003599">
    <property type="entry name" value="Ig_sub"/>
</dbReference>
<dbReference type="Proteomes" id="UP000007110">
    <property type="component" value="Unassembled WGS sequence"/>
</dbReference>
<dbReference type="SUPFAM" id="SSF48726">
    <property type="entry name" value="Immunoglobulin"/>
    <property type="match status" value="2"/>
</dbReference>
<evidence type="ECO:0000256" key="13">
    <source>
        <dbReference type="SAM" id="SignalP"/>
    </source>
</evidence>
<evidence type="ECO:0000313" key="16">
    <source>
        <dbReference type="Proteomes" id="UP000007110"/>
    </source>
</evidence>
<dbReference type="Gene3D" id="2.60.40.10">
    <property type="entry name" value="Immunoglobulins"/>
    <property type="match status" value="2"/>
</dbReference>
<dbReference type="PANTHER" id="PTHR25466">
    <property type="entry name" value="T-LYMPHOCYTE ACTIVATION ANTIGEN"/>
    <property type="match status" value="1"/>
</dbReference>
<keyword evidence="4 13" id="KW-0732">Signal</keyword>
<keyword evidence="8" id="KW-0675">Receptor</keyword>
<dbReference type="AlphaFoldDB" id="A0A7M7RE67"/>
<keyword evidence="3 12" id="KW-0812">Transmembrane</keyword>
<accession>A0A7M7RE67</accession>
<evidence type="ECO:0000256" key="11">
    <source>
        <dbReference type="SAM" id="MobiDB-lite"/>
    </source>
</evidence>
<feature type="compositionally biased region" description="Polar residues" evidence="11">
    <location>
        <begin position="431"/>
        <end position="441"/>
    </location>
</feature>
<dbReference type="InParanoid" id="A0A7M7RE67"/>
<reference evidence="15" key="2">
    <citation type="submission" date="2021-01" db="UniProtKB">
        <authorList>
            <consortium name="EnsemblMetazoa"/>
        </authorList>
    </citation>
    <scope>IDENTIFICATION</scope>
</reference>
<evidence type="ECO:0000256" key="6">
    <source>
        <dbReference type="ARBA" id="ARBA00023136"/>
    </source>
</evidence>
<feature type="region of interest" description="Disordered" evidence="11">
    <location>
        <begin position="334"/>
        <end position="450"/>
    </location>
</feature>
<dbReference type="InterPro" id="IPR036179">
    <property type="entry name" value="Ig-like_dom_sf"/>
</dbReference>
<dbReference type="RefSeq" id="XP_794721.4">
    <property type="nucleotide sequence ID" value="XM_789628.5"/>
</dbReference>
<dbReference type="InterPro" id="IPR007110">
    <property type="entry name" value="Ig-like_dom"/>
</dbReference>
<evidence type="ECO:0000259" key="14">
    <source>
        <dbReference type="PROSITE" id="PS50835"/>
    </source>
</evidence>
<feature type="domain" description="Ig-like" evidence="14">
    <location>
        <begin position="141"/>
        <end position="241"/>
    </location>
</feature>
<dbReference type="InterPro" id="IPR051713">
    <property type="entry name" value="T-cell_Activation_Regulation"/>
</dbReference>